<evidence type="ECO:0000256" key="1">
    <source>
        <dbReference type="ARBA" id="ARBA00006594"/>
    </source>
</evidence>
<gene>
    <name evidence="9" type="ORF">RF091_01085</name>
</gene>
<dbReference type="RefSeq" id="WP_309149210.1">
    <property type="nucleotide sequence ID" value="NZ_CP119435.1"/>
</dbReference>
<dbReference type="InterPro" id="IPR012263">
    <property type="entry name" value="M_m6A_EcoRV"/>
</dbReference>
<dbReference type="PIRSF" id="PIRSF000398">
    <property type="entry name" value="M_m6A_EcoRV"/>
    <property type="match status" value="1"/>
</dbReference>
<protein>
    <recommendedName>
        <fullName evidence="2 8">Site-specific DNA-methyltransferase (adenine-specific)</fullName>
        <ecNumber evidence="2 8">2.1.1.72</ecNumber>
    </recommendedName>
</protein>
<evidence type="ECO:0000256" key="3">
    <source>
        <dbReference type="ARBA" id="ARBA00022603"/>
    </source>
</evidence>
<feature type="binding site" evidence="7">
    <location>
        <position position="8"/>
    </location>
    <ligand>
        <name>S-adenosyl-L-methionine</name>
        <dbReference type="ChEBI" id="CHEBI:59789"/>
    </ligand>
</feature>
<keyword evidence="4 8" id="KW-0808">Transferase</keyword>
<dbReference type="GO" id="GO:0032259">
    <property type="term" value="P:methylation"/>
    <property type="evidence" value="ECO:0007669"/>
    <property type="project" value="UniProtKB-KW"/>
</dbReference>
<dbReference type="NCBIfam" id="TIGR00571">
    <property type="entry name" value="dam"/>
    <property type="match status" value="1"/>
</dbReference>
<dbReference type="Pfam" id="PF02086">
    <property type="entry name" value="MethyltransfD12"/>
    <property type="match status" value="1"/>
</dbReference>
<dbReference type="InterPro" id="IPR012327">
    <property type="entry name" value="MeTrfase_D12"/>
</dbReference>
<keyword evidence="5 8" id="KW-0949">S-adenosyl-L-methionine</keyword>
<dbReference type="SUPFAM" id="SSF53335">
    <property type="entry name" value="S-adenosyl-L-methionine-dependent methyltransferases"/>
    <property type="match status" value="1"/>
</dbReference>
<proteinExistence type="inferred from homology"/>
<feature type="binding site" evidence="7">
    <location>
        <position position="12"/>
    </location>
    <ligand>
        <name>S-adenosyl-L-methionine</name>
        <dbReference type="ChEBI" id="CHEBI:59789"/>
    </ligand>
</feature>
<evidence type="ECO:0000256" key="4">
    <source>
        <dbReference type="ARBA" id="ARBA00022679"/>
    </source>
</evidence>
<dbReference type="InterPro" id="IPR002052">
    <property type="entry name" value="DNA_methylase_N6_adenine_CS"/>
</dbReference>
<dbReference type="InterPro" id="IPR023095">
    <property type="entry name" value="Ade_MeTrfase_dom_2"/>
</dbReference>
<evidence type="ECO:0000313" key="9">
    <source>
        <dbReference type="EMBL" id="MDQ9554138.1"/>
    </source>
</evidence>
<evidence type="ECO:0000256" key="6">
    <source>
        <dbReference type="ARBA" id="ARBA00047942"/>
    </source>
</evidence>
<dbReference type="EMBL" id="JAVIPQ010000016">
    <property type="protein sequence ID" value="MDQ9554138.1"/>
    <property type="molecule type" value="Genomic_DNA"/>
</dbReference>
<feature type="binding site" evidence="7">
    <location>
        <position position="179"/>
    </location>
    <ligand>
        <name>S-adenosyl-L-methionine</name>
        <dbReference type="ChEBI" id="CHEBI:59789"/>
    </ligand>
</feature>
<comment type="catalytic activity">
    <reaction evidence="6 8">
        <text>a 2'-deoxyadenosine in DNA + S-adenosyl-L-methionine = an N(6)-methyl-2'-deoxyadenosine in DNA + S-adenosyl-L-homocysteine + H(+)</text>
        <dbReference type="Rhea" id="RHEA:15197"/>
        <dbReference type="Rhea" id="RHEA-COMP:12418"/>
        <dbReference type="Rhea" id="RHEA-COMP:12419"/>
        <dbReference type="ChEBI" id="CHEBI:15378"/>
        <dbReference type="ChEBI" id="CHEBI:57856"/>
        <dbReference type="ChEBI" id="CHEBI:59789"/>
        <dbReference type="ChEBI" id="CHEBI:90615"/>
        <dbReference type="ChEBI" id="CHEBI:90616"/>
        <dbReference type="EC" id="2.1.1.72"/>
    </reaction>
</comment>
<accession>A0ABD5BC77</accession>
<evidence type="ECO:0000256" key="5">
    <source>
        <dbReference type="ARBA" id="ARBA00022691"/>
    </source>
</evidence>
<evidence type="ECO:0000256" key="8">
    <source>
        <dbReference type="RuleBase" id="RU361257"/>
    </source>
</evidence>
<comment type="caution">
    <text evidence="9">The sequence shown here is derived from an EMBL/GenBank/DDBJ whole genome shotgun (WGS) entry which is preliminary data.</text>
</comment>
<dbReference type="InterPro" id="IPR029063">
    <property type="entry name" value="SAM-dependent_MTases_sf"/>
</dbReference>
<evidence type="ECO:0000256" key="7">
    <source>
        <dbReference type="PIRSR" id="PIRSR000398-1"/>
    </source>
</evidence>
<dbReference type="Gene3D" id="3.40.50.150">
    <property type="entry name" value="Vaccinia Virus protein VP39"/>
    <property type="match status" value="1"/>
</dbReference>
<sequence>MIKTVLKWAGSKARLSAKLREYLPEGDRLVEPFGGSCAVMMNTDYPEYLVADVNLDLINLYQVIQEDAQGFIDSAQALFMTANTPEQYLEFRQVFNHTCADRFRRAVIFLYLNRHCFNGLCRYNRAGFFNVPYGKYKAPYFPEEEIRAFAEKAKRATFICADFHETLRLVRSGDVVYCDPPYLPEKGKDAFTNYHSGEFGKREHLSLAVNVRRIGQSGIPVVISNSIRAAEINLYHGSMWPKLTRHAVLAPVAIAPKPQGKFWRQLRLRKPCFLGIRSESVTRRGAE</sequence>
<organism evidence="9 10">
    <name type="scientific">Serratia marcescens</name>
    <dbReference type="NCBI Taxonomy" id="615"/>
    <lineage>
        <taxon>Bacteria</taxon>
        <taxon>Pseudomonadati</taxon>
        <taxon>Pseudomonadota</taxon>
        <taxon>Gammaproteobacteria</taxon>
        <taxon>Enterobacterales</taxon>
        <taxon>Yersiniaceae</taxon>
        <taxon>Serratia</taxon>
    </lineage>
</organism>
<dbReference type="EC" id="2.1.1.72" evidence="2 8"/>
<keyword evidence="3 8" id="KW-0489">Methyltransferase</keyword>
<name>A0ABD5BC77_SERMA</name>
<evidence type="ECO:0000313" key="10">
    <source>
        <dbReference type="Proteomes" id="UP001234811"/>
    </source>
</evidence>
<reference evidence="9 10" key="1">
    <citation type="submission" date="2023-07" db="EMBL/GenBank/DDBJ databases">
        <title>Pathogens genome sequencing project 196.</title>
        <authorList>
            <person name="Cao X."/>
        </authorList>
    </citation>
    <scope>NUCLEOTIDE SEQUENCE [LARGE SCALE GENOMIC DNA]</scope>
    <source>
        <strain evidence="9 10">SM41</strain>
    </source>
</reference>
<dbReference type="PRINTS" id="PR00505">
    <property type="entry name" value="D12N6MTFRASE"/>
</dbReference>
<dbReference type="AlphaFoldDB" id="A0ABD5BC77"/>
<dbReference type="Gene3D" id="1.10.1020.10">
    <property type="entry name" value="Adenine-specific Methyltransferase, Domain 2"/>
    <property type="match status" value="1"/>
</dbReference>
<dbReference type="Proteomes" id="UP001234811">
    <property type="component" value="Unassembled WGS sequence"/>
</dbReference>
<evidence type="ECO:0000256" key="2">
    <source>
        <dbReference type="ARBA" id="ARBA00011900"/>
    </source>
</evidence>
<dbReference type="PANTHER" id="PTHR30481:SF3">
    <property type="entry name" value="DNA ADENINE METHYLASE"/>
    <property type="match status" value="1"/>
</dbReference>
<dbReference type="PANTHER" id="PTHR30481">
    <property type="entry name" value="DNA ADENINE METHYLASE"/>
    <property type="match status" value="1"/>
</dbReference>
<dbReference type="PROSITE" id="PS00092">
    <property type="entry name" value="N6_MTASE"/>
    <property type="match status" value="1"/>
</dbReference>
<feature type="binding site" evidence="7">
    <location>
        <position position="52"/>
    </location>
    <ligand>
        <name>S-adenosyl-L-methionine</name>
        <dbReference type="ChEBI" id="CHEBI:59789"/>
    </ligand>
</feature>
<comment type="similarity">
    <text evidence="1 8">Belongs to the N(4)/N(6)-methyltransferase family.</text>
</comment>
<dbReference type="GO" id="GO:0009007">
    <property type="term" value="F:site-specific DNA-methyltransferase (adenine-specific) activity"/>
    <property type="evidence" value="ECO:0007669"/>
    <property type="project" value="UniProtKB-UniRule"/>
</dbReference>